<dbReference type="EMBL" id="QSJG01000010">
    <property type="protein sequence ID" value="RHD55132.1"/>
    <property type="molecule type" value="Genomic_DNA"/>
</dbReference>
<comment type="subcellular location">
    <subcellularLocation>
        <location evidence="1">Cell outer membrane</location>
    </subcellularLocation>
</comment>
<feature type="chain" id="PRO_5036105474" evidence="6">
    <location>
        <begin position="21"/>
        <end position="540"/>
    </location>
</feature>
<comment type="similarity">
    <text evidence="2">Belongs to the SusD family.</text>
</comment>
<proteinExistence type="inferred from homology"/>
<sequence>MKLKFNHLYRGLLFSGLMLANISCSDSFLELDNPNQVSDNTFWQSESDALMALAACYDALQSDHLYDDNVDGGGFGFLMRETSTDNGQHTWGDWMQGSTVSKGTSATTDGCFSNYWNANYELIKRCNLLLSKIDAIPMEDKAKGTIKAEAIALRALGYCNLTSLYRDVPYITAPLTLENPEAPKELKSTIADKVLADLKANNPNLPPKGTEQKGRMSQEAGYAIMGRMALFNQRWDDAIEAYNNVIGKVSLFKSGDGTDYEANFRDLFKEDNETCDEVLLSVHYTGPGLKEGSTFGVCWNAPLNAIEASMNLCDDFYCTDGLPIDISPLFNKGSLEKGKHTQENPDYARYENRDPRLKATLMLPGMTWNGKEYTNNLPAKSTACILKWFTPENTANEYDGSLDYYIIRYAEVLLSMAEAKIEKNAPQTEVTPYINEVRARVGMPAVEAVEGTSLSQDELRKIVRHERRVELAFEDLRLADLYRWGEWENAVKRMQNDKEFYGDKFCVYDFNYRGAQDTVWPIPQGEIDTNKQLVQHDEWK</sequence>
<dbReference type="InterPro" id="IPR012944">
    <property type="entry name" value="SusD_RagB_dom"/>
</dbReference>
<evidence type="ECO:0000256" key="5">
    <source>
        <dbReference type="ARBA" id="ARBA00023237"/>
    </source>
</evidence>
<dbReference type="Pfam" id="PF14322">
    <property type="entry name" value="SusD-like_3"/>
    <property type="match status" value="1"/>
</dbReference>
<dbReference type="InterPro" id="IPR033985">
    <property type="entry name" value="SusD-like_N"/>
</dbReference>
<evidence type="ECO:0000256" key="3">
    <source>
        <dbReference type="ARBA" id="ARBA00022729"/>
    </source>
</evidence>
<dbReference type="Gene3D" id="1.25.40.390">
    <property type="match status" value="1"/>
</dbReference>
<evidence type="ECO:0000313" key="10">
    <source>
        <dbReference type="EMBL" id="RHH41280.1"/>
    </source>
</evidence>
<evidence type="ECO:0000259" key="8">
    <source>
        <dbReference type="Pfam" id="PF14322"/>
    </source>
</evidence>
<accession>A0A414WTL8</accession>
<evidence type="ECO:0000313" key="9">
    <source>
        <dbReference type="EMBL" id="RHD55132.1"/>
    </source>
</evidence>
<comment type="caution">
    <text evidence="10">The sequence shown here is derived from an EMBL/GenBank/DDBJ whole genome shotgun (WGS) entry which is preliminary data.</text>
</comment>
<dbReference type="AlphaFoldDB" id="A0A414WTL8"/>
<gene>
    <name evidence="10" type="ORF">DW204_12560</name>
    <name evidence="9" type="ORF">DW789_06550</name>
</gene>
<feature type="signal peptide" evidence="6">
    <location>
        <begin position="1"/>
        <end position="20"/>
    </location>
</feature>
<protein>
    <submittedName>
        <fullName evidence="10">RagB/SusD family nutrient uptake outer membrane protein</fullName>
    </submittedName>
</protein>
<dbReference type="InterPro" id="IPR011990">
    <property type="entry name" value="TPR-like_helical_dom_sf"/>
</dbReference>
<name>A0A414WTL8_9BACT</name>
<dbReference type="Proteomes" id="UP000284361">
    <property type="component" value="Unassembled WGS sequence"/>
</dbReference>
<dbReference type="Pfam" id="PF07980">
    <property type="entry name" value="SusD_RagB"/>
    <property type="match status" value="1"/>
</dbReference>
<evidence type="ECO:0000256" key="1">
    <source>
        <dbReference type="ARBA" id="ARBA00004442"/>
    </source>
</evidence>
<dbReference type="EMBL" id="QRJS01000038">
    <property type="protein sequence ID" value="RHH41280.1"/>
    <property type="molecule type" value="Genomic_DNA"/>
</dbReference>
<feature type="domain" description="RagB/SusD" evidence="7">
    <location>
        <begin position="298"/>
        <end position="539"/>
    </location>
</feature>
<evidence type="ECO:0000256" key="6">
    <source>
        <dbReference type="SAM" id="SignalP"/>
    </source>
</evidence>
<organism evidence="10 12">
    <name type="scientific">Phocaeicola plebeius</name>
    <dbReference type="NCBI Taxonomy" id="310297"/>
    <lineage>
        <taxon>Bacteria</taxon>
        <taxon>Pseudomonadati</taxon>
        <taxon>Bacteroidota</taxon>
        <taxon>Bacteroidia</taxon>
        <taxon>Bacteroidales</taxon>
        <taxon>Bacteroidaceae</taxon>
        <taxon>Phocaeicola</taxon>
    </lineage>
</organism>
<evidence type="ECO:0000313" key="11">
    <source>
        <dbReference type="Proteomes" id="UP000284361"/>
    </source>
</evidence>
<dbReference type="GO" id="GO:0009279">
    <property type="term" value="C:cell outer membrane"/>
    <property type="evidence" value="ECO:0007669"/>
    <property type="project" value="UniProtKB-SubCell"/>
</dbReference>
<reference evidence="11 12" key="1">
    <citation type="submission" date="2018-08" db="EMBL/GenBank/DDBJ databases">
        <title>A genome reference for cultivated species of the human gut microbiota.</title>
        <authorList>
            <person name="Zou Y."/>
            <person name="Xue W."/>
            <person name="Luo G."/>
        </authorList>
    </citation>
    <scope>NUCLEOTIDE SEQUENCE [LARGE SCALE GENOMIC DNA]</scope>
    <source>
        <strain evidence="10 12">AM17-44</strain>
        <strain evidence="9 11">AM31-10</strain>
    </source>
</reference>
<feature type="domain" description="SusD-like N-terminal" evidence="8">
    <location>
        <begin position="84"/>
        <end position="230"/>
    </location>
</feature>
<evidence type="ECO:0000256" key="4">
    <source>
        <dbReference type="ARBA" id="ARBA00023136"/>
    </source>
</evidence>
<evidence type="ECO:0000259" key="7">
    <source>
        <dbReference type="Pfam" id="PF07980"/>
    </source>
</evidence>
<dbReference type="SUPFAM" id="SSF48452">
    <property type="entry name" value="TPR-like"/>
    <property type="match status" value="1"/>
</dbReference>
<keyword evidence="4" id="KW-0472">Membrane</keyword>
<keyword evidence="3 6" id="KW-0732">Signal</keyword>
<evidence type="ECO:0000256" key="2">
    <source>
        <dbReference type="ARBA" id="ARBA00006275"/>
    </source>
</evidence>
<evidence type="ECO:0000313" key="12">
    <source>
        <dbReference type="Proteomes" id="UP000284998"/>
    </source>
</evidence>
<dbReference type="RefSeq" id="WP_118164405.1">
    <property type="nucleotide sequence ID" value="NZ_DBFMSJ010000092.1"/>
</dbReference>
<keyword evidence="5" id="KW-0998">Cell outer membrane</keyword>
<dbReference type="Proteomes" id="UP000284998">
    <property type="component" value="Unassembled WGS sequence"/>
</dbReference>